<dbReference type="InterPro" id="IPR013785">
    <property type="entry name" value="Aldolase_TIM"/>
</dbReference>
<dbReference type="EMBL" id="MH675552">
    <property type="protein sequence ID" value="AXQ62699.1"/>
    <property type="molecule type" value="Genomic_DNA"/>
</dbReference>
<evidence type="ECO:0000313" key="1">
    <source>
        <dbReference type="EMBL" id="AXQ62699.1"/>
    </source>
</evidence>
<dbReference type="Gene3D" id="3.20.20.70">
    <property type="entry name" value="Aldolase class I"/>
    <property type="match status" value="1"/>
</dbReference>
<evidence type="ECO:0000313" key="2">
    <source>
        <dbReference type="Proteomes" id="UP000262320"/>
    </source>
</evidence>
<reference evidence="1 2" key="1">
    <citation type="submission" date="2018-07" db="EMBL/GenBank/DDBJ databases">
        <title>PhiCrAss001, a member of the most abundant bacteriophage family in the human gut, infects Bacteroides.</title>
        <authorList>
            <person name="Shkoporov A.N."/>
            <person name="Khokhlova E.V."/>
            <person name="Fitzgerald C.B."/>
            <person name="Stockdale S.R."/>
            <person name="Draper L.A."/>
            <person name="Ross R.P."/>
            <person name="Hill C."/>
        </authorList>
    </citation>
    <scope>NUCLEOTIDE SEQUENCE [LARGE SCALE GENOMIC DNA]</scope>
    <source>
        <strain evidence="2">crAss001</strain>
    </source>
</reference>
<organismHost>
    <name type="scientific">Bacteroides intestinalis</name>
    <dbReference type="NCBI Taxonomy" id="329854"/>
</organismHost>
<organism evidence="1 2">
    <name type="scientific">Bacteroides phage crAss001</name>
    <name type="common">Bacteroides phage PhiCrAss001</name>
    <dbReference type="NCBI Taxonomy" id="2301731"/>
    <lineage>
        <taxon>Viruses</taxon>
        <taxon>Duplodnaviria</taxon>
        <taxon>Heunggongvirae</taxon>
        <taxon>Uroviricota</taxon>
        <taxon>Caudoviricetes</taxon>
        <taxon>Crassvirales</taxon>
        <taxon>Steigviridae</taxon>
        <taxon>Asinivirinae</taxon>
        <taxon>Kehishuvirus</taxon>
        <taxon>Kehishuvirus primarius</taxon>
    </lineage>
</organism>
<dbReference type="SUPFAM" id="SSF102114">
    <property type="entry name" value="Radical SAM enzymes"/>
    <property type="match status" value="1"/>
</dbReference>
<accession>A0A385DVU0</accession>
<dbReference type="InterPro" id="IPR058240">
    <property type="entry name" value="rSAM_sf"/>
</dbReference>
<sequence length="180" mass="21091">MNKKLRLLVTTKCPNKCPMCCNNSWDFSSLPVVDRWNYEEIMITGGEPLIHTNKVAELIRSIRVISEVYTDIPKVYVYTSIAAWNRVRTILAYADGIVLTPHSLIDVERFVELNNMMQDVKETDFDFVKGKSLRLNLFADMKLLLPEYIDLSLWNVKEMEWVKDCPVPQGEDFRRIKELW</sequence>
<keyword evidence="2" id="KW-1185">Reference proteome</keyword>
<dbReference type="Proteomes" id="UP000262320">
    <property type="component" value="Segment"/>
</dbReference>
<protein>
    <submittedName>
        <fullName evidence="1">His-Xaa-Ser system radical SAM maturase HxsC-like protein</fullName>
    </submittedName>
</protein>
<name>A0A385DVU0_BPCA1</name>
<proteinExistence type="predicted"/>
<gene>
    <name evidence="1" type="ORF">crAss001_56</name>
</gene>